<organism evidence="2 3">
    <name type="scientific">Eucalyptus globulus</name>
    <name type="common">Tasmanian blue gum</name>
    <dbReference type="NCBI Taxonomy" id="34317"/>
    <lineage>
        <taxon>Eukaryota</taxon>
        <taxon>Viridiplantae</taxon>
        <taxon>Streptophyta</taxon>
        <taxon>Embryophyta</taxon>
        <taxon>Tracheophyta</taxon>
        <taxon>Spermatophyta</taxon>
        <taxon>Magnoliopsida</taxon>
        <taxon>eudicotyledons</taxon>
        <taxon>Gunneridae</taxon>
        <taxon>Pentapetalae</taxon>
        <taxon>rosids</taxon>
        <taxon>malvids</taxon>
        <taxon>Myrtales</taxon>
        <taxon>Myrtaceae</taxon>
        <taxon>Myrtoideae</taxon>
        <taxon>Eucalypteae</taxon>
        <taxon>Eucalyptus</taxon>
    </lineage>
</organism>
<feature type="region of interest" description="Disordered" evidence="1">
    <location>
        <begin position="85"/>
        <end position="141"/>
    </location>
</feature>
<proteinExistence type="predicted"/>
<gene>
    <name evidence="2" type="ORF">ACJRO7_031447</name>
</gene>
<comment type="caution">
    <text evidence="2">The sequence shown here is derived from an EMBL/GenBank/DDBJ whole genome shotgun (WGS) entry which is preliminary data.</text>
</comment>
<feature type="region of interest" description="Disordered" evidence="1">
    <location>
        <begin position="1"/>
        <end position="56"/>
    </location>
</feature>
<feature type="compositionally biased region" description="Low complexity" evidence="1">
    <location>
        <begin position="38"/>
        <end position="56"/>
    </location>
</feature>
<protein>
    <submittedName>
        <fullName evidence="2">Uncharacterized protein</fullName>
    </submittedName>
</protein>
<evidence type="ECO:0000256" key="1">
    <source>
        <dbReference type="SAM" id="MobiDB-lite"/>
    </source>
</evidence>
<sequence>MEESERPGGRTGLDWDKLFAATDDDDDSPTPVLVVERSTSSSSSHSPAAAASAAASAADSDDWIAALTDWGLADNIARQARTLRDCERSPRDKGEKLRSTLRRLREEQERRKLRRIEKDADESEKPTQSTGAIAQGPNICRRGHNNIRASLDLGDDYDELMKGSKTSSSTSEKRSHKRRKCSNNDDKYVLLSTQLGEMASAIKSLASAIKSLAQRDVDHSQVYYSQLYKEVMKVDGYDEITLGSVFNHLIENEKIGKAFMVKSATLRKVWVEKFLSKGDHH</sequence>
<reference evidence="2 3" key="1">
    <citation type="submission" date="2024-11" db="EMBL/GenBank/DDBJ databases">
        <title>Chromosome-level genome assembly of Eucalyptus globulus Labill. provides insights into its genome evolution.</title>
        <authorList>
            <person name="Li X."/>
        </authorList>
    </citation>
    <scope>NUCLEOTIDE SEQUENCE [LARGE SCALE GENOMIC DNA]</scope>
    <source>
        <strain evidence="2">CL2024</strain>
        <tissue evidence="2">Fresh tender leaves</tissue>
    </source>
</reference>
<dbReference type="AlphaFoldDB" id="A0ABD3JK82"/>
<dbReference type="EMBL" id="JBJKBG010000008">
    <property type="protein sequence ID" value="KAL3726548.1"/>
    <property type="molecule type" value="Genomic_DNA"/>
</dbReference>
<name>A0ABD3JK82_EUCGL</name>
<dbReference type="Proteomes" id="UP001634007">
    <property type="component" value="Unassembled WGS sequence"/>
</dbReference>
<feature type="compositionally biased region" description="Basic and acidic residues" evidence="1">
    <location>
        <begin position="1"/>
        <end position="17"/>
    </location>
</feature>
<evidence type="ECO:0000313" key="2">
    <source>
        <dbReference type="EMBL" id="KAL3726548.1"/>
    </source>
</evidence>
<evidence type="ECO:0000313" key="3">
    <source>
        <dbReference type="Proteomes" id="UP001634007"/>
    </source>
</evidence>
<feature type="region of interest" description="Disordered" evidence="1">
    <location>
        <begin position="162"/>
        <end position="181"/>
    </location>
</feature>
<accession>A0ABD3JK82</accession>
<dbReference type="PANTHER" id="PTHR47127">
    <property type="entry name" value="10A19I.15"/>
    <property type="match status" value="1"/>
</dbReference>
<keyword evidence="3" id="KW-1185">Reference proteome</keyword>
<feature type="compositionally biased region" description="Basic and acidic residues" evidence="1">
    <location>
        <begin position="85"/>
        <end position="110"/>
    </location>
</feature>